<dbReference type="AlphaFoldDB" id="A0A841FKK7"/>
<gene>
    <name evidence="1" type="ORF">HNR73_003320</name>
</gene>
<dbReference type="InterPro" id="IPR004927">
    <property type="entry name" value="MerB"/>
</dbReference>
<dbReference type="EMBL" id="JACHGT010000006">
    <property type="protein sequence ID" value="MBB6035463.1"/>
    <property type="molecule type" value="Genomic_DNA"/>
</dbReference>
<protein>
    <recommendedName>
        <fullName evidence="3">Alkylmercury lyase</fullName>
    </recommendedName>
</protein>
<keyword evidence="2" id="KW-1185">Reference proteome</keyword>
<dbReference type="Gene3D" id="3.30.450.410">
    <property type="match status" value="1"/>
</dbReference>
<evidence type="ECO:0000313" key="2">
    <source>
        <dbReference type="Proteomes" id="UP000548476"/>
    </source>
</evidence>
<dbReference type="SUPFAM" id="SSF160387">
    <property type="entry name" value="NosL/MerB-like"/>
    <property type="match status" value="1"/>
</dbReference>
<proteinExistence type="predicted"/>
<comment type="caution">
    <text evidence="1">The sequence shown here is derived from an EMBL/GenBank/DDBJ whole genome shotgun (WGS) entry which is preliminary data.</text>
</comment>
<organism evidence="1 2">
    <name type="scientific">Phytomonospora endophytica</name>
    <dbReference type="NCBI Taxonomy" id="714109"/>
    <lineage>
        <taxon>Bacteria</taxon>
        <taxon>Bacillati</taxon>
        <taxon>Actinomycetota</taxon>
        <taxon>Actinomycetes</taxon>
        <taxon>Micromonosporales</taxon>
        <taxon>Micromonosporaceae</taxon>
        <taxon>Phytomonospora</taxon>
    </lineage>
</organism>
<name>A0A841FKK7_9ACTN</name>
<evidence type="ECO:0008006" key="3">
    <source>
        <dbReference type="Google" id="ProtNLM"/>
    </source>
</evidence>
<dbReference type="InterPro" id="IPR053717">
    <property type="entry name" value="MerB_lyase_sf"/>
</dbReference>
<sequence>MAADLVDIRTFVYEWFARTGAPPSLMDIGRAHALDEPAVVAALRSLHDGHLLVLDELRRDIVMAHPWASSPMGFVVAGPDQKWWGGCAWDSFAIPALVGRTCLVATHCGGCGAALALDVKPDRAPIEPWVAHLPVPVLRQWDDVVATCSKQLLFCRAAHVDEWCARTGTPKGEVLDLRTLWTLATRWYHGRMSREYRRRTPAEAGVFFAGVGLTGEFWRTE</sequence>
<dbReference type="Proteomes" id="UP000548476">
    <property type="component" value="Unassembled WGS sequence"/>
</dbReference>
<dbReference type="GO" id="GO:0018836">
    <property type="term" value="F:alkylmercury lyase activity"/>
    <property type="evidence" value="ECO:0007669"/>
    <property type="project" value="InterPro"/>
</dbReference>
<accession>A0A841FKK7</accession>
<dbReference type="RefSeq" id="WP_184788311.1">
    <property type="nucleotide sequence ID" value="NZ_BONT01000002.1"/>
</dbReference>
<reference evidence="1 2" key="1">
    <citation type="submission" date="2020-08" db="EMBL/GenBank/DDBJ databases">
        <title>Genomic Encyclopedia of Type Strains, Phase IV (KMG-IV): sequencing the most valuable type-strain genomes for metagenomic binning, comparative biology and taxonomic classification.</title>
        <authorList>
            <person name="Goeker M."/>
        </authorList>
    </citation>
    <scope>NUCLEOTIDE SEQUENCE [LARGE SCALE GENOMIC DNA]</scope>
    <source>
        <strain evidence="1 2">YIM 65646</strain>
    </source>
</reference>
<evidence type="ECO:0000313" key="1">
    <source>
        <dbReference type="EMBL" id="MBB6035463.1"/>
    </source>
</evidence>
<dbReference type="Pfam" id="PF03243">
    <property type="entry name" value="MerB"/>
    <property type="match status" value="1"/>
</dbReference>